<dbReference type="Pfam" id="PF05199">
    <property type="entry name" value="GMC_oxred_C"/>
    <property type="match status" value="1"/>
</dbReference>
<gene>
    <name evidence="7" type="ORF">D9757_010326</name>
</gene>
<evidence type="ECO:0000256" key="4">
    <source>
        <dbReference type="PIRSR" id="PIRSR000137-2"/>
    </source>
</evidence>
<dbReference type="InterPro" id="IPR012132">
    <property type="entry name" value="GMC_OxRdtase"/>
</dbReference>
<evidence type="ECO:0000256" key="2">
    <source>
        <dbReference type="ARBA" id="ARBA00010790"/>
    </source>
</evidence>
<dbReference type="OrthoDB" id="269227at2759"/>
<dbReference type="Gene3D" id="3.30.560.10">
    <property type="entry name" value="Glucose Oxidase, domain 3"/>
    <property type="match status" value="1"/>
</dbReference>
<dbReference type="InterPro" id="IPR036188">
    <property type="entry name" value="FAD/NAD-bd_sf"/>
</dbReference>
<dbReference type="GO" id="GO:0050660">
    <property type="term" value="F:flavin adenine dinucleotide binding"/>
    <property type="evidence" value="ECO:0007669"/>
    <property type="project" value="InterPro"/>
</dbReference>
<organism evidence="7 8">
    <name type="scientific">Collybiopsis confluens</name>
    <dbReference type="NCBI Taxonomy" id="2823264"/>
    <lineage>
        <taxon>Eukaryota</taxon>
        <taxon>Fungi</taxon>
        <taxon>Dikarya</taxon>
        <taxon>Basidiomycota</taxon>
        <taxon>Agaricomycotina</taxon>
        <taxon>Agaricomycetes</taxon>
        <taxon>Agaricomycetidae</taxon>
        <taxon>Agaricales</taxon>
        <taxon>Marasmiineae</taxon>
        <taxon>Omphalotaceae</taxon>
        <taxon>Collybiopsis</taxon>
    </lineage>
</organism>
<feature type="signal peptide" evidence="5">
    <location>
        <begin position="1"/>
        <end position="18"/>
    </location>
</feature>
<proteinExistence type="inferred from homology"/>
<evidence type="ECO:0000313" key="8">
    <source>
        <dbReference type="Proteomes" id="UP000518752"/>
    </source>
</evidence>
<dbReference type="PANTHER" id="PTHR11552">
    <property type="entry name" value="GLUCOSE-METHANOL-CHOLINE GMC OXIDOREDUCTASE"/>
    <property type="match status" value="1"/>
</dbReference>
<dbReference type="Gene3D" id="3.50.50.60">
    <property type="entry name" value="FAD/NAD(P)-binding domain"/>
    <property type="match status" value="1"/>
</dbReference>
<evidence type="ECO:0000313" key="7">
    <source>
        <dbReference type="EMBL" id="KAF5367812.1"/>
    </source>
</evidence>
<dbReference type="EMBL" id="JAACJN010000140">
    <property type="protein sequence ID" value="KAF5367812.1"/>
    <property type="molecule type" value="Genomic_DNA"/>
</dbReference>
<dbReference type="Pfam" id="PF00732">
    <property type="entry name" value="GMC_oxred_N"/>
    <property type="match status" value="1"/>
</dbReference>
<dbReference type="AlphaFoldDB" id="A0A8H5GMQ9"/>
<evidence type="ECO:0000259" key="6">
    <source>
        <dbReference type="PROSITE" id="PS00624"/>
    </source>
</evidence>
<name>A0A8H5GMQ9_9AGAR</name>
<feature type="binding site" evidence="4">
    <location>
        <position position="281"/>
    </location>
    <ligand>
        <name>FAD</name>
        <dbReference type="ChEBI" id="CHEBI:57692"/>
    </ligand>
</feature>
<dbReference type="PIRSF" id="PIRSF000137">
    <property type="entry name" value="Alcohol_oxidase"/>
    <property type="match status" value="1"/>
</dbReference>
<keyword evidence="5" id="KW-0732">Signal</keyword>
<comment type="cofactor">
    <cofactor evidence="1 4">
        <name>FAD</name>
        <dbReference type="ChEBI" id="CHEBI:57692"/>
    </cofactor>
</comment>
<dbReference type="PANTHER" id="PTHR11552:SF219">
    <property type="entry name" value="GLUCOSE-METHANOL-CHOLINE OXIDOREDUCTASE N-TERMINAL DOMAIN-CONTAINING PROTEIN"/>
    <property type="match status" value="1"/>
</dbReference>
<evidence type="ECO:0000256" key="5">
    <source>
        <dbReference type="SAM" id="SignalP"/>
    </source>
</evidence>
<protein>
    <recommendedName>
        <fullName evidence="6">Glucose-methanol-choline oxidoreductase N-terminal domain-containing protein</fullName>
    </recommendedName>
</protein>
<reference evidence="7 8" key="1">
    <citation type="journal article" date="2020" name="ISME J.">
        <title>Uncovering the hidden diversity of litter-decomposition mechanisms in mushroom-forming fungi.</title>
        <authorList>
            <person name="Floudas D."/>
            <person name="Bentzer J."/>
            <person name="Ahren D."/>
            <person name="Johansson T."/>
            <person name="Persson P."/>
            <person name="Tunlid A."/>
        </authorList>
    </citation>
    <scope>NUCLEOTIDE SEQUENCE [LARGE SCALE GENOMIC DNA]</scope>
    <source>
        <strain evidence="7 8">CBS 406.79</strain>
    </source>
</reference>
<keyword evidence="4" id="KW-0274">FAD</keyword>
<dbReference type="Proteomes" id="UP000518752">
    <property type="component" value="Unassembled WGS sequence"/>
</dbReference>
<evidence type="ECO:0000256" key="1">
    <source>
        <dbReference type="ARBA" id="ARBA00001974"/>
    </source>
</evidence>
<feature type="domain" description="Glucose-methanol-choline oxidoreductase N-terminal" evidence="6">
    <location>
        <begin position="322"/>
        <end position="336"/>
    </location>
</feature>
<dbReference type="InterPro" id="IPR007867">
    <property type="entry name" value="GMC_OxRtase_C"/>
</dbReference>
<dbReference type="GO" id="GO:0016614">
    <property type="term" value="F:oxidoreductase activity, acting on CH-OH group of donors"/>
    <property type="evidence" value="ECO:0007669"/>
    <property type="project" value="InterPro"/>
</dbReference>
<keyword evidence="4" id="KW-0285">Flavoprotein</keyword>
<comment type="similarity">
    <text evidence="2">Belongs to the GMC oxidoreductase family.</text>
</comment>
<comment type="caution">
    <text evidence="7">The sequence shown here is derived from an EMBL/GenBank/DDBJ whole genome shotgun (WGS) entry which is preliminary data.</text>
</comment>
<feature type="chain" id="PRO_5034172661" description="Glucose-methanol-choline oxidoreductase N-terminal domain-containing protein" evidence="5">
    <location>
        <begin position="19"/>
        <end position="603"/>
    </location>
</feature>
<sequence>MSWMRCAALTFFWRLCCERSLQKKLVTKKHLKALAGNCCRPEKVFPYLFSTPMQKASSKSYTYIIVGGGTAGCVLASRLSEDPKFSVLLIERGPVVSSWTAHVPLLSSNFNGQKAPVYKWQSAPLTAVGGKTLTMVTGKALGGSSKINGLLYTRSVPGEYNAWERAGRKGWGWSHVEPFFNKSETSLSSPKANYRGKAGPWKTQSVDNIRFKAVSRNVEIAPSFGIPHILEANDPASPVVSCTLLDATIDQSGHREATSDAFLPKHIQGRKNLSILTGTLVTAVDIQGHKAVGVYLELDKDSASSSRRVHVSAEREIILCAGAIATPQILLLSGVGPVDHLKQHNIPVMKDLPGVGAHLQDHISVPLIYQVPVTDSIAILMANPLSAVANMVLRSSLLDSNSRIVIAEREQDLDGYSPSNIPDIEVMLIPVNPTDRSFDGLSKNSGTFSYLCTVLRPESTGSVRLSSQNARDQPLCDLGILSNPSDRIPLRKVLRLALALGRSMRDGGYPLEDLLVPTSESDDDLDTFADENLTTTYHYSSSCRMAPEADLGVVDDELRVHGIAGLRIADASIFPHVPACHLQAPVVMVAERCAEFLTRGTVI</sequence>
<feature type="active site" description="Proton acceptor" evidence="3">
    <location>
        <position position="581"/>
    </location>
</feature>
<evidence type="ECO:0000256" key="3">
    <source>
        <dbReference type="PIRSR" id="PIRSR000137-1"/>
    </source>
</evidence>
<dbReference type="SUPFAM" id="SSF51905">
    <property type="entry name" value="FAD/NAD(P)-binding domain"/>
    <property type="match status" value="1"/>
</dbReference>
<feature type="active site" description="Proton donor" evidence="3">
    <location>
        <position position="538"/>
    </location>
</feature>
<dbReference type="PROSITE" id="PS00624">
    <property type="entry name" value="GMC_OXRED_2"/>
    <property type="match status" value="1"/>
</dbReference>
<keyword evidence="8" id="KW-1185">Reference proteome</keyword>
<accession>A0A8H5GMQ9</accession>
<dbReference type="SUPFAM" id="SSF54373">
    <property type="entry name" value="FAD-linked reductases, C-terminal domain"/>
    <property type="match status" value="1"/>
</dbReference>
<dbReference type="InterPro" id="IPR000172">
    <property type="entry name" value="GMC_OxRdtase_N"/>
</dbReference>